<feature type="region of interest" description="Disordered" evidence="6">
    <location>
        <begin position="250"/>
        <end position="342"/>
    </location>
</feature>
<sequence>MDNLKCNILTCRTALSDKAVVTTCSHIFCVDCANTLFNDSRLCPACETSLTEPDDVVVCSLHPSNDYKTSVLSGLNPATILEICSRAMSFWQYQCHQELAFQLTVLRNVSEKSGYLQKELDNAVREARGQISLLNSKISELERDLELERRKSGTLQDSLREREKEYQKLKGHLDKIKRKALLAPGSVGQHDAMGIGAERHVLDDGIRTRPQAGFTGNTSMDMGAVIGGMEANGIQRTPIASRTAQQANIWRQPQLQNRPNFTAQRQPFTANPDRSFRSHTTVSDQSENEVENLVGQGSMRRSNGNQSGWPASRNLQRRPNQPAFPQVPQRRGGGKFKPASIS</sequence>
<dbReference type="SUPFAM" id="SSF57850">
    <property type="entry name" value="RING/U-box"/>
    <property type="match status" value="1"/>
</dbReference>
<name>A0ABP1D514_9APHY</name>
<evidence type="ECO:0000313" key="8">
    <source>
        <dbReference type="EMBL" id="CAL1702157.1"/>
    </source>
</evidence>
<organism evidence="8 9">
    <name type="scientific">Somion occarium</name>
    <dbReference type="NCBI Taxonomy" id="3059160"/>
    <lineage>
        <taxon>Eukaryota</taxon>
        <taxon>Fungi</taxon>
        <taxon>Dikarya</taxon>
        <taxon>Basidiomycota</taxon>
        <taxon>Agaricomycotina</taxon>
        <taxon>Agaricomycetes</taxon>
        <taxon>Polyporales</taxon>
        <taxon>Cerrenaceae</taxon>
        <taxon>Somion</taxon>
    </lineage>
</organism>
<accession>A0ABP1D514</accession>
<feature type="domain" description="RING-type" evidence="7">
    <location>
        <begin position="11"/>
        <end position="47"/>
    </location>
</feature>
<feature type="compositionally biased region" description="Polar residues" evidence="6">
    <location>
        <begin position="299"/>
        <end position="319"/>
    </location>
</feature>
<protein>
    <recommendedName>
        <fullName evidence="7">RING-type domain-containing protein</fullName>
    </recommendedName>
</protein>
<keyword evidence="5" id="KW-0175">Coiled coil</keyword>
<dbReference type="Proteomes" id="UP001497453">
    <property type="component" value="Chromosome 2"/>
</dbReference>
<gene>
    <name evidence="8" type="ORF">GFSPODELE1_LOCUS3908</name>
</gene>
<feature type="coiled-coil region" evidence="5">
    <location>
        <begin position="124"/>
        <end position="179"/>
    </location>
</feature>
<dbReference type="EMBL" id="OZ037945">
    <property type="protein sequence ID" value="CAL1702157.1"/>
    <property type="molecule type" value="Genomic_DNA"/>
</dbReference>
<dbReference type="PANTHER" id="PTHR14305">
    <property type="entry name" value="E3 UBIQUITIN-PROTEIN LIGASE CCNB1IP1"/>
    <property type="match status" value="1"/>
</dbReference>
<evidence type="ECO:0000256" key="1">
    <source>
        <dbReference type="ARBA" id="ARBA00022723"/>
    </source>
</evidence>
<dbReference type="InterPro" id="IPR013083">
    <property type="entry name" value="Znf_RING/FYVE/PHD"/>
</dbReference>
<keyword evidence="9" id="KW-1185">Reference proteome</keyword>
<dbReference type="PROSITE" id="PS00518">
    <property type="entry name" value="ZF_RING_1"/>
    <property type="match status" value="1"/>
</dbReference>
<evidence type="ECO:0000313" key="9">
    <source>
        <dbReference type="Proteomes" id="UP001497453"/>
    </source>
</evidence>
<dbReference type="InterPro" id="IPR001841">
    <property type="entry name" value="Znf_RING"/>
</dbReference>
<dbReference type="InterPro" id="IPR017907">
    <property type="entry name" value="Znf_RING_CS"/>
</dbReference>
<evidence type="ECO:0000256" key="4">
    <source>
        <dbReference type="PROSITE-ProRule" id="PRU00175"/>
    </source>
</evidence>
<evidence type="ECO:0000259" key="7">
    <source>
        <dbReference type="PROSITE" id="PS50089"/>
    </source>
</evidence>
<keyword evidence="2 4" id="KW-0863">Zinc-finger</keyword>
<proteinExistence type="predicted"/>
<reference evidence="9" key="1">
    <citation type="submission" date="2024-04" db="EMBL/GenBank/DDBJ databases">
        <authorList>
            <person name="Shaw F."/>
            <person name="Minotto A."/>
        </authorList>
    </citation>
    <scope>NUCLEOTIDE SEQUENCE [LARGE SCALE GENOMIC DNA]</scope>
</reference>
<evidence type="ECO:0000256" key="5">
    <source>
        <dbReference type="SAM" id="Coils"/>
    </source>
</evidence>
<dbReference type="InterPro" id="IPR042448">
    <property type="entry name" value="CCNB1IP1"/>
</dbReference>
<dbReference type="Gene3D" id="3.30.40.10">
    <property type="entry name" value="Zinc/RING finger domain, C3HC4 (zinc finger)"/>
    <property type="match status" value="1"/>
</dbReference>
<evidence type="ECO:0000256" key="6">
    <source>
        <dbReference type="SAM" id="MobiDB-lite"/>
    </source>
</evidence>
<dbReference type="PANTHER" id="PTHR14305:SF0">
    <property type="entry name" value="E3 UBIQUITIN-PROTEIN LIGASE CCNB1IP1"/>
    <property type="match status" value="1"/>
</dbReference>
<evidence type="ECO:0000256" key="3">
    <source>
        <dbReference type="ARBA" id="ARBA00022833"/>
    </source>
</evidence>
<feature type="compositionally biased region" description="Polar residues" evidence="6">
    <location>
        <begin position="250"/>
        <end position="269"/>
    </location>
</feature>
<evidence type="ECO:0000256" key="2">
    <source>
        <dbReference type="ARBA" id="ARBA00022771"/>
    </source>
</evidence>
<keyword evidence="1" id="KW-0479">Metal-binding</keyword>
<dbReference type="Pfam" id="PF14634">
    <property type="entry name" value="zf-RING_5"/>
    <property type="match status" value="1"/>
</dbReference>
<keyword evidence="3" id="KW-0862">Zinc</keyword>
<dbReference type="PROSITE" id="PS50089">
    <property type="entry name" value="ZF_RING_2"/>
    <property type="match status" value="1"/>
</dbReference>